<organism evidence="1 2">
    <name type="scientific">Penicillium canescens</name>
    <dbReference type="NCBI Taxonomy" id="5083"/>
    <lineage>
        <taxon>Eukaryota</taxon>
        <taxon>Fungi</taxon>
        <taxon>Dikarya</taxon>
        <taxon>Ascomycota</taxon>
        <taxon>Pezizomycotina</taxon>
        <taxon>Eurotiomycetes</taxon>
        <taxon>Eurotiomycetidae</taxon>
        <taxon>Eurotiales</taxon>
        <taxon>Aspergillaceae</taxon>
        <taxon>Penicillium</taxon>
    </lineage>
</organism>
<evidence type="ECO:0000313" key="2">
    <source>
        <dbReference type="Proteomes" id="UP001219568"/>
    </source>
</evidence>
<reference evidence="1" key="1">
    <citation type="journal article" date="2023" name="IMA Fungus">
        <title>Comparative genomic study of the Penicillium genus elucidates a diverse pangenome and 15 lateral gene transfer events.</title>
        <authorList>
            <person name="Petersen C."/>
            <person name="Sorensen T."/>
            <person name="Nielsen M.R."/>
            <person name="Sondergaard T.E."/>
            <person name="Sorensen J.L."/>
            <person name="Fitzpatrick D.A."/>
            <person name="Frisvad J.C."/>
            <person name="Nielsen K.L."/>
        </authorList>
    </citation>
    <scope>NUCLEOTIDE SEQUENCE</scope>
    <source>
        <strain evidence="1">IBT 15450</strain>
    </source>
</reference>
<dbReference type="AlphaFoldDB" id="A0AAD6NDL1"/>
<reference evidence="1" key="2">
    <citation type="submission" date="2023-01" db="EMBL/GenBank/DDBJ databases">
        <authorList>
            <person name="Petersen C."/>
        </authorList>
    </citation>
    <scope>NUCLEOTIDE SEQUENCE</scope>
    <source>
        <strain evidence="1">IBT 15450</strain>
    </source>
</reference>
<dbReference type="Proteomes" id="UP001219568">
    <property type="component" value="Unassembled WGS sequence"/>
</dbReference>
<proteinExistence type="predicted"/>
<protein>
    <submittedName>
        <fullName evidence="1">Uncharacterized protein</fullName>
    </submittedName>
</protein>
<keyword evidence="2" id="KW-1185">Reference proteome</keyword>
<comment type="caution">
    <text evidence="1">The sequence shown here is derived from an EMBL/GenBank/DDBJ whole genome shotgun (WGS) entry which is preliminary data.</text>
</comment>
<evidence type="ECO:0000313" key="1">
    <source>
        <dbReference type="EMBL" id="KAJ6056772.1"/>
    </source>
</evidence>
<sequence length="91" mass="10274">MRRVPATKIVEVRTQGNYNYNLYPIVDNRTVFSDYAARARKGKLALLPTLAGIHEHGFSAIVPLSQESVNEIDVYENVQKAFNCPLHETVN</sequence>
<accession>A0AAD6NDL1</accession>
<gene>
    <name evidence="1" type="ORF">N7460_000046</name>
</gene>
<name>A0AAD6NDL1_PENCN</name>
<dbReference type="EMBL" id="JAQJZL010000001">
    <property type="protein sequence ID" value="KAJ6056772.1"/>
    <property type="molecule type" value="Genomic_DNA"/>
</dbReference>